<dbReference type="CDD" id="cd09525">
    <property type="entry name" value="SAM_GAREM"/>
    <property type="match status" value="1"/>
</dbReference>
<dbReference type="InterPro" id="IPR013761">
    <property type="entry name" value="SAM/pointed_sf"/>
</dbReference>
<keyword evidence="9" id="KW-0965">Cell junction</keyword>
<dbReference type="InterPro" id="IPR001806">
    <property type="entry name" value="Small_GTPase"/>
</dbReference>
<keyword evidence="13" id="KW-0547">Nucleotide-binding</keyword>
<dbReference type="Gene3D" id="3.40.50.300">
    <property type="entry name" value="P-loop containing nucleotide triphosphate hydrolases"/>
    <property type="match status" value="1"/>
</dbReference>
<dbReference type="GO" id="GO:0055038">
    <property type="term" value="C:recycling endosome membrane"/>
    <property type="evidence" value="ECO:0007669"/>
    <property type="project" value="UniProtKB-SubCell"/>
</dbReference>
<feature type="region of interest" description="Disordered" evidence="23">
    <location>
        <begin position="519"/>
        <end position="562"/>
    </location>
</feature>
<evidence type="ECO:0000256" key="17">
    <source>
        <dbReference type="ARBA" id="ARBA00023288"/>
    </source>
</evidence>
<dbReference type="SUPFAM" id="SSF47769">
    <property type="entry name" value="SAM/Pointed domain"/>
    <property type="match status" value="1"/>
</dbReference>
<dbReference type="GO" id="GO:0005886">
    <property type="term" value="C:plasma membrane"/>
    <property type="evidence" value="ECO:0007669"/>
    <property type="project" value="UniProtKB-SubCell"/>
</dbReference>
<evidence type="ECO:0000256" key="23">
    <source>
        <dbReference type="SAM" id="MobiDB-lite"/>
    </source>
</evidence>
<dbReference type="InParanoid" id="G3GXQ2"/>
<dbReference type="PANTHER" id="PTHR14454:SF5">
    <property type="entry name" value="GRB2-ASSOCIATED AND REGULATOR OF MAPK PROTEIN 2"/>
    <property type="match status" value="1"/>
</dbReference>
<dbReference type="GO" id="GO:0051668">
    <property type="term" value="P:localization within membrane"/>
    <property type="evidence" value="ECO:0007669"/>
    <property type="project" value="UniProtKB-ARBA"/>
</dbReference>
<dbReference type="EC" id="3.6.5.2" evidence="8"/>
<dbReference type="Proteomes" id="UP000001075">
    <property type="component" value="Unassembled WGS sequence"/>
</dbReference>
<dbReference type="EMBL" id="JH000061">
    <property type="protein sequence ID" value="EGV95841.1"/>
    <property type="molecule type" value="Genomic_DNA"/>
</dbReference>
<evidence type="ECO:0000256" key="4">
    <source>
        <dbReference type="ARBA" id="ARBA00004510"/>
    </source>
</evidence>
<sequence length="826" mass="88806">MAKKTYDLLFKLLLIGDSGVGKTCVLFRFSDDAFNTTFISTIGIDFKIKTVELQGKKIKLQIWDTAGQERFHTITTSYYRGAMGIMLVYDITNGKSFENISKWLRNIDEHANEDVERMLLGNKCDMDDKRVVPKSKGEQVRVSCGGDRALAAVATVLVRCTERVLMETAAYNAFHWEYAEGVSERDILLIHSCRQWTTVTAHTLEEGHYVIGPKIDIPLQYPGKFKLLEQARDVREPVRYFSSVEEVASVFPDRIFVMEAITFSVKVVSGEFSEDSEVYNFTLHAGDELTLMGQAEILCAKTTKERSRFTTLLRKLGRAGALAGMGGPGNVGATGGGGGTARPVKGKMPCLICMNHRTNESLSLPFQCQGRFSTRSPLELQMQEGEHTAPENLADARVRPGLPGPDLISFGTVGTPRHEPEAPPPPVPPKSEAVKEECRLLHAPPVPPRGGSWGRLTGSPPVPPRFPKVQPVHSPSSSLSYYSSGLQDGAGSRSGSGSPSPDAYSLYCYPCTWGDCKASESSSRSPPGPMPSTTTQPSQASRALAEPVSARTTSLVGPDTPVVKNYHGCPPLFKPSHSQKRFAPFGALNPFSGPAHPSGSPAASSSGSTSTSGALATSSPTHSPGPGPGPQGQGYSSSLSSSEWQEPALEPLDPFELGQASPPELELLRCQEPRAVGAPGSGPCLSPLGPPKAFEPEGLVLRQVSSSLTPAALQGPETGGTLLFLTQGGLEGPPGSPREGATATGVRDATSWQPPADLSALSLEEVSRSLRFIGLSEDVVSFFARERIDGSIFVQLSEDILADDFHLTKLQVKKIMQFIKGWRPKI</sequence>
<dbReference type="SMART" id="SM00173">
    <property type="entry name" value="RAS"/>
    <property type="match status" value="1"/>
</dbReference>
<organism evidence="25 26">
    <name type="scientific">Cricetulus griseus</name>
    <name type="common">Chinese hamster</name>
    <name type="synonym">Cricetulus barabensis griseus</name>
    <dbReference type="NCBI Taxonomy" id="10029"/>
    <lineage>
        <taxon>Eukaryota</taxon>
        <taxon>Metazoa</taxon>
        <taxon>Chordata</taxon>
        <taxon>Craniata</taxon>
        <taxon>Vertebrata</taxon>
        <taxon>Euteleostomi</taxon>
        <taxon>Mammalia</taxon>
        <taxon>Eutheria</taxon>
        <taxon>Euarchontoglires</taxon>
        <taxon>Glires</taxon>
        <taxon>Rodentia</taxon>
        <taxon>Myomorpha</taxon>
        <taxon>Muroidea</taxon>
        <taxon>Cricetidae</taxon>
        <taxon>Cricetinae</taxon>
        <taxon>Cricetulus</taxon>
    </lineage>
</organism>
<evidence type="ECO:0000313" key="25">
    <source>
        <dbReference type="EMBL" id="EGV95841.1"/>
    </source>
</evidence>
<keyword evidence="10" id="KW-0813">Transport</keyword>
<evidence type="ECO:0000256" key="9">
    <source>
        <dbReference type="ARBA" id="ARBA00022427"/>
    </source>
</evidence>
<evidence type="ECO:0000256" key="6">
    <source>
        <dbReference type="ARBA" id="ARBA00006270"/>
    </source>
</evidence>
<dbReference type="Gene3D" id="1.10.150.50">
    <property type="entry name" value="Transcription Factor, Ets-1"/>
    <property type="match status" value="1"/>
</dbReference>
<evidence type="ECO:0000256" key="15">
    <source>
        <dbReference type="ARBA" id="ARBA00023134"/>
    </source>
</evidence>
<dbReference type="PaxDb" id="10029-XP_007617989.1"/>
<dbReference type="eggNOG" id="ENOG502QQU8">
    <property type="taxonomic scope" value="Eukaryota"/>
</dbReference>
<dbReference type="GO" id="GO:0015031">
    <property type="term" value="P:protein transport"/>
    <property type="evidence" value="ECO:0007669"/>
    <property type="project" value="UniProtKB-KW"/>
</dbReference>
<dbReference type="NCBIfam" id="TIGR00231">
    <property type="entry name" value="small_GTP"/>
    <property type="match status" value="1"/>
</dbReference>
<feature type="compositionally biased region" description="Low complexity" evidence="23">
    <location>
        <begin position="633"/>
        <end position="642"/>
    </location>
</feature>
<evidence type="ECO:0000256" key="3">
    <source>
        <dbReference type="ARBA" id="ARBA00004435"/>
    </source>
</evidence>
<evidence type="ECO:0000256" key="8">
    <source>
        <dbReference type="ARBA" id="ARBA00011984"/>
    </source>
</evidence>
<keyword evidence="14" id="KW-0653">Protein transport</keyword>
<evidence type="ECO:0000256" key="20">
    <source>
        <dbReference type="ARBA" id="ARBA00038596"/>
    </source>
</evidence>
<dbReference type="PROSITE" id="PS51419">
    <property type="entry name" value="RAB"/>
    <property type="match status" value="1"/>
</dbReference>
<feature type="region of interest" description="Disordered" evidence="23">
    <location>
        <begin position="410"/>
        <end position="499"/>
    </location>
</feature>
<keyword evidence="18" id="KW-0636">Prenylation</keyword>
<comment type="subcellular location">
    <subcellularLocation>
        <location evidence="3">Cell junction</location>
        <location evidence="3">Tight junction</location>
    </subcellularLocation>
    <subcellularLocation>
        <location evidence="2">Cell membrane</location>
        <topology evidence="2">Lipid-anchor</topology>
        <orientation evidence="2">Cytoplasmic side</orientation>
    </subcellularLocation>
    <subcellularLocation>
        <location evidence="4">Cell projection</location>
        <location evidence="4">Lamellipodium</location>
    </subcellularLocation>
    <subcellularLocation>
        <location evidence="19">Cytoplasmic vesicle membrane</location>
        <topology evidence="19">Lipid-anchor</topology>
        <orientation evidence="19">Cytoplasmic side</orientation>
    </subcellularLocation>
    <subcellularLocation>
        <location evidence="1">Golgi apparatus</location>
        <location evidence="1">trans-Golgi network membrane</location>
    </subcellularLocation>
    <subcellularLocation>
        <location evidence="5">Recycling endosome membrane</location>
    </subcellularLocation>
</comment>
<dbReference type="Pfam" id="PF12736">
    <property type="entry name" value="CABIT"/>
    <property type="match status" value="1"/>
</dbReference>
<comment type="catalytic activity">
    <reaction evidence="22">
        <text>GTP + H2O = GDP + phosphate + H(+)</text>
        <dbReference type="Rhea" id="RHEA:19669"/>
        <dbReference type="ChEBI" id="CHEBI:15377"/>
        <dbReference type="ChEBI" id="CHEBI:15378"/>
        <dbReference type="ChEBI" id="CHEBI:37565"/>
        <dbReference type="ChEBI" id="CHEBI:43474"/>
        <dbReference type="ChEBI" id="CHEBI:58189"/>
        <dbReference type="EC" id="3.6.5.2"/>
    </reaction>
    <physiologicalReaction direction="left-to-right" evidence="22">
        <dbReference type="Rhea" id="RHEA:19670"/>
    </physiologicalReaction>
</comment>
<feature type="region of interest" description="Disordered" evidence="23">
    <location>
        <begin position="730"/>
        <end position="751"/>
    </location>
</feature>
<dbReference type="Pfam" id="PF00071">
    <property type="entry name" value="Ras"/>
    <property type="match status" value="1"/>
</dbReference>
<dbReference type="FunCoup" id="G3GXQ2">
    <property type="interactions" value="100"/>
</dbReference>
<dbReference type="FunFam" id="3.40.50.300:FF:000363">
    <property type="entry name" value="Secretion related GTPase srgA"/>
    <property type="match status" value="1"/>
</dbReference>
<evidence type="ECO:0000256" key="14">
    <source>
        <dbReference type="ARBA" id="ARBA00022927"/>
    </source>
</evidence>
<dbReference type="AlphaFoldDB" id="G3GXQ2"/>
<gene>
    <name evidence="25" type="ORF">I79_002544</name>
</gene>
<dbReference type="InterPro" id="IPR005225">
    <property type="entry name" value="Small_GTP-bd"/>
</dbReference>
<evidence type="ECO:0000256" key="2">
    <source>
        <dbReference type="ARBA" id="ARBA00004342"/>
    </source>
</evidence>
<protein>
    <recommendedName>
        <fullName evidence="21">Ras-related protein Rab-13</fullName>
        <ecNumber evidence="8">3.6.5.2</ecNumber>
    </recommendedName>
</protein>
<dbReference type="SMART" id="SM00175">
    <property type="entry name" value="RAB"/>
    <property type="match status" value="1"/>
</dbReference>
<dbReference type="PANTHER" id="PTHR14454">
    <property type="entry name" value="GRB2-ASSOCIATED AND REGULATOR OF MAPK PROTEIN FAMILY MEMBER"/>
    <property type="match status" value="1"/>
</dbReference>
<reference evidence="26" key="1">
    <citation type="journal article" date="2011" name="Nat. Biotechnol.">
        <title>The genomic sequence of the Chinese hamster ovary (CHO)-K1 cell line.</title>
        <authorList>
            <person name="Xu X."/>
            <person name="Nagarajan H."/>
            <person name="Lewis N.E."/>
            <person name="Pan S."/>
            <person name="Cai Z."/>
            <person name="Liu X."/>
            <person name="Chen W."/>
            <person name="Xie M."/>
            <person name="Wang W."/>
            <person name="Hammond S."/>
            <person name="Andersen M.R."/>
            <person name="Neff N."/>
            <person name="Passarelli B."/>
            <person name="Koh W."/>
            <person name="Fan H.C."/>
            <person name="Wang J."/>
            <person name="Gui Y."/>
            <person name="Lee K.H."/>
            <person name="Betenbaugh M.J."/>
            <person name="Quake S.R."/>
            <person name="Famili I."/>
            <person name="Palsson B.O."/>
            <person name="Wang J."/>
        </authorList>
    </citation>
    <scope>NUCLEOTIDE SEQUENCE [LARGE SCALE GENOMIC DNA]</scope>
    <source>
        <strain evidence="26">CHO K1 cell line</strain>
    </source>
</reference>
<feature type="region of interest" description="Disordered" evidence="23">
    <location>
        <begin position="584"/>
        <end position="646"/>
    </location>
</feature>
<evidence type="ECO:0000256" key="13">
    <source>
        <dbReference type="ARBA" id="ARBA00022741"/>
    </source>
</evidence>
<dbReference type="SMART" id="SM00174">
    <property type="entry name" value="RHO"/>
    <property type="match status" value="1"/>
</dbReference>
<dbReference type="InterPro" id="IPR052281">
    <property type="entry name" value="GAREM"/>
</dbReference>
<dbReference type="GO" id="GO:0005525">
    <property type="term" value="F:GTP binding"/>
    <property type="evidence" value="ECO:0007669"/>
    <property type="project" value="UniProtKB-KW"/>
</dbReference>
<keyword evidence="15" id="KW-0342">GTP-binding</keyword>
<keyword evidence="12" id="KW-0597">Phosphoprotein</keyword>
<dbReference type="InterPro" id="IPR027417">
    <property type="entry name" value="P-loop_NTPase"/>
</dbReference>
<dbReference type="SMART" id="SM00176">
    <property type="entry name" value="RAN"/>
    <property type="match status" value="1"/>
</dbReference>
<dbReference type="GO" id="GO:0030027">
    <property type="term" value="C:lamellipodium"/>
    <property type="evidence" value="ECO:0007669"/>
    <property type="project" value="UniProtKB-SubCell"/>
</dbReference>
<dbReference type="GO" id="GO:0005794">
    <property type="term" value="C:Golgi apparatus"/>
    <property type="evidence" value="ECO:0007669"/>
    <property type="project" value="UniProtKB-SubCell"/>
</dbReference>
<evidence type="ECO:0000256" key="11">
    <source>
        <dbReference type="ARBA" id="ARBA00022475"/>
    </source>
</evidence>
<evidence type="ECO:0000256" key="21">
    <source>
        <dbReference type="ARBA" id="ARBA00039501"/>
    </source>
</evidence>
<evidence type="ECO:0000256" key="10">
    <source>
        <dbReference type="ARBA" id="ARBA00022448"/>
    </source>
</evidence>
<dbReference type="SUPFAM" id="SSF52540">
    <property type="entry name" value="P-loop containing nucleoside triphosphate hydrolases"/>
    <property type="match status" value="1"/>
</dbReference>
<proteinExistence type="inferred from homology"/>
<evidence type="ECO:0000256" key="7">
    <source>
        <dbReference type="ARBA" id="ARBA00006392"/>
    </source>
</evidence>
<comment type="similarity">
    <text evidence="6">Belongs to the small GTPase superfamily. Rab family.</text>
</comment>
<evidence type="ECO:0000256" key="5">
    <source>
        <dbReference type="ARBA" id="ARBA00004565"/>
    </source>
</evidence>
<accession>G3GXQ2</accession>
<comment type="subunit">
    <text evidence="20">Interacts (GTP-bound form) with MICALL2; competes with RAB8A and is involved in tight junctions assembly. Interacts (GTP-bound form) with MICALL1. Interacts (GTP-bound form) with MICAL1, MICAL3, MICALCL, EHBP1 and EHBP1L1; ternary complexes of RAB8A, RAB13 and either MICAL1 or EHBP1L1 are possible. Interacts with PRKACA; downstream effector of RAB13 involved in tight junction assembly. Interacts with GRB2; may recruit RAB13 to the leading edge of migrating endothelial cells where it can activate RHOA. Interacts (isoprenylated form) with PDE6D; dissociates RAB13 from membranes. Interacts with BICDL2/BICDR2. Interacts with LEPROT and LEPROTL1.</text>
</comment>
<name>G3GXQ2_CRIGR</name>
<evidence type="ECO:0000256" key="16">
    <source>
        <dbReference type="ARBA" id="ARBA00023136"/>
    </source>
</evidence>
<dbReference type="PROSITE" id="PS51421">
    <property type="entry name" value="RAS"/>
    <property type="match status" value="1"/>
</dbReference>
<evidence type="ECO:0000256" key="18">
    <source>
        <dbReference type="ARBA" id="ARBA00023289"/>
    </source>
</evidence>
<evidence type="ECO:0000256" key="19">
    <source>
        <dbReference type="ARBA" id="ARBA00025701"/>
    </source>
</evidence>
<evidence type="ECO:0000259" key="24">
    <source>
        <dbReference type="Pfam" id="PF12736"/>
    </source>
</evidence>
<feature type="compositionally biased region" description="Low complexity" evidence="23">
    <location>
        <begin position="467"/>
        <end position="499"/>
    </location>
</feature>
<feature type="compositionally biased region" description="Low complexity" evidence="23">
    <location>
        <begin position="519"/>
        <end position="543"/>
    </location>
</feature>
<dbReference type="PRINTS" id="PR00449">
    <property type="entry name" value="RASTRNSFRMNG"/>
</dbReference>
<dbReference type="SMART" id="SM00177">
    <property type="entry name" value="ARF"/>
    <property type="match status" value="1"/>
</dbReference>
<evidence type="ECO:0000256" key="12">
    <source>
        <dbReference type="ARBA" id="ARBA00022553"/>
    </source>
</evidence>
<keyword evidence="9" id="KW-0796">Tight junction</keyword>
<evidence type="ECO:0000256" key="22">
    <source>
        <dbReference type="ARBA" id="ARBA00047660"/>
    </source>
</evidence>
<feature type="compositionally biased region" description="Low complexity" evidence="23">
    <location>
        <begin position="592"/>
        <end position="622"/>
    </location>
</feature>
<keyword evidence="16" id="KW-0472">Membrane</keyword>
<dbReference type="CDD" id="cd01867">
    <property type="entry name" value="Rab8_Rab10_Rab13_like"/>
    <property type="match status" value="1"/>
</dbReference>
<keyword evidence="17" id="KW-0449">Lipoprotein</keyword>
<dbReference type="GO" id="GO:0005923">
    <property type="term" value="C:bicellular tight junction"/>
    <property type="evidence" value="ECO:0007669"/>
    <property type="project" value="UniProtKB-SubCell"/>
</dbReference>
<dbReference type="GO" id="GO:0003925">
    <property type="term" value="F:G protein activity"/>
    <property type="evidence" value="ECO:0007669"/>
    <property type="project" value="UniProtKB-EC"/>
</dbReference>
<comment type="similarity">
    <text evidence="7">Belongs to the GAREM family.</text>
</comment>
<feature type="domain" description="CABIT" evidence="24">
    <location>
        <begin position="177"/>
        <end position="391"/>
    </location>
</feature>
<evidence type="ECO:0000256" key="1">
    <source>
        <dbReference type="ARBA" id="ARBA00004198"/>
    </source>
</evidence>
<evidence type="ECO:0000313" key="26">
    <source>
        <dbReference type="Proteomes" id="UP000001075"/>
    </source>
</evidence>
<dbReference type="STRING" id="10029.G3GXQ2"/>
<keyword evidence="11" id="KW-1003">Cell membrane</keyword>
<dbReference type="InterPro" id="IPR025946">
    <property type="entry name" value="CABIT_dom"/>
</dbReference>